<dbReference type="InterPro" id="IPR026634">
    <property type="entry name" value="TPST-like"/>
</dbReference>
<comment type="catalytic activity">
    <reaction evidence="15 21">
        <text>L-tyrosyl-[protein] + 3'-phosphoadenylyl sulfate = O-sulfo-L-tyrosine-[protein] + adenosine 3',5'-bisphosphate + H(+)</text>
        <dbReference type="Rhea" id="RHEA:16801"/>
        <dbReference type="Rhea" id="RHEA-COMP:10136"/>
        <dbReference type="Rhea" id="RHEA-COMP:11688"/>
        <dbReference type="ChEBI" id="CHEBI:15378"/>
        <dbReference type="ChEBI" id="CHEBI:46858"/>
        <dbReference type="ChEBI" id="CHEBI:58339"/>
        <dbReference type="ChEBI" id="CHEBI:58343"/>
        <dbReference type="ChEBI" id="CHEBI:65286"/>
        <dbReference type="EC" id="2.8.2.20"/>
    </reaction>
</comment>
<dbReference type="FunFam" id="3.40.50.300:FF:000290">
    <property type="entry name" value="Protein-tyrosine sulfotransferase"/>
    <property type="match status" value="1"/>
</dbReference>
<dbReference type="Gene3D" id="3.40.50.300">
    <property type="entry name" value="P-loop containing nucleotide triphosphate hydrolases"/>
    <property type="match status" value="1"/>
</dbReference>
<comment type="function">
    <text evidence="1 21">Catalyzes the O-sulfation of tyrosine residues within acidic motifs of polypeptides, using 3'-phosphoadenylyl sulfate (PAPS) as cosubstrate.</text>
</comment>
<evidence type="ECO:0000256" key="10">
    <source>
        <dbReference type="ARBA" id="ARBA00022989"/>
    </source>
</evidence>
<keyword evidence="17" id="KW-0106">Calcium</keyword>
<comment type="similarity">
    <text evidence="3 20">Belongs to the lipoxygenase family.</text>
</comment>
<dbReference type="InterPro" id="IPR036392">
    <property type="entry name" value="PLAT/LH2_dom_sf"/>
</dbReference>
<evidence type="ECO:0000256" key="6">
    <source>
        <dbReference type="ARBA" id="ARBA00022679"/>
    </source>
</evidence>
<protein>
    <recommendedName>
        <fullName evidence="5 21">Protein-tyrosine sulfotransferase</fullName>
        <ecNumber evidence="5 21">2.8.2.20</ecNumber>
    </recommendedName>
</protein>
<feature type="domain" description="PLAT" evidence="22">
    <location>
        <begin position="303"/>
        <end position="423"/>
    </location>
</feature>
<reference evidence="24 25" key="1">
    <citation type="submission" date="2018-10" db="EMBL/GenBank/DDBJ databases">
        <title>Genome assembly for a Yunnan-Guizhou Plateau 3E fish, Anabarilius grahami (Regan), and its evolutionary and genetic applications.</title>
        <authorList>
            <person name="Jiang W."/>
        </authorList>
    </citation>
    <scope>NUCLEOTIDE SEQUENCE [LARGE SCALE GENOMIC DNA]</scope>
    <source>
        <strain evidence="24">AG-KIZ</strain>
        <tissue evidence="24">Muscle</tissue>
    </source>
</reference>
<dbReference type="GO" id="GO:0000139">
    <property type="term" value="C:Golgi membrane"/>
    <property type="evidence" value="ECO:0007669"/>
    <property type="project" value="UniProtKB-SubCell"/>
</dbReference>
<feature type="site" description="Essential for stabilizing binding to COTL1" evidence="18">
    <location>
        <position position="408"/>
    </location>
</feature>
<dbReference type="InterPro" id="IPR027417">
    <property type="entry name" value="P-loop_NTPase"/>
</dbReference>
<feature type="domain" description="Lipoxygenase" evidence="23">
    <location>
        <begin position="424"/>
        <end position="968"/>
    </location>
</feature>
<comment type="subcellular location">
    <subcellularLocation>
        <location evidence="2">Golgi apparatus membrane</location>
        <topology evidence="2">Single-pass type II membrane protein</topology>
    </subcellularLocation>
</comment>
<evidence type="ECO:0000256" key="15">
    <source>
        <dbReference type="ARBA" id="ARBA00048460"/>
    </source>
</evidence>
<proteinExistence type="inferred from homology"/>
<keyword evidence="9" id="KW-0735">Signal-anchor</keyword>
<feature type="binding site" evidence="17">
    <location>
        <position position="383"/>
    </location>
    <ligand>
        <name>Ca(2+)</name>
        <dbReference type="ChEBI" id="CHEBI:29108"/>
        <label>1</label>
    </ligand>
</feature>
<keyword evidence="20" id="KW-0560">Oxidoreductase</keyword>
<feature type="transmembrane region" description="Helical" evidence="21">
    <location>
        <begin position="7"/>
        <end position="25"/>
    </location>
</feature>
<dbReference type="PROSITE" id="PS51393">
    <property type="entry name" value="LIPOXYGENASE_3"/>
    <property type="match status" value="1"/>
</dbReference>
<dbReference type="InterPro" id="IPR020833">
    <property type="entry name" value="LipOase_Fe_BS"/>
</dbReference>
<feature type="binding site" evidence="16">
    <location>
        <position position="670"/>
    </location>
    <ligand>
        <name>Fe cation</name>
        <dbReference type="ChEBI" id="CHEBI:24875"/>
        <note>catalytic</note>
    </ligand>
</feature>
<dbReference type="OrthoDB" id="407298at2759"/>
<dbReference type="PROSITE" id="PS50095">
    <property type="entry name" value="PLAT"/>
    <property type="match status" value="1"/>
</dbReference>
<evidence type="ECO:0000256" key="12">
    <source>
        <dbReference type="ARBA" id="ARBA00023136"/>
    </source>
</evidence>
<evidence type="ECO:0000256" key="2">
    <source>
        <dbReference type="ARBA" id="ARBA00004323"/>
    </source>
</evidence>
<dbReference type="InterPro" id="IPR001885">
    <property type="entry name" value="LipOase_mml"/>
</dbReference>
<evidence type="ECO:0000313" key="24">
    <source>
        <dbReference type="EMBL" id="ROL48009.1"/>
    </source>
</evidence>
<gene>
    <name evidence="24" type="ORF">DPX16_18609</name>
</gene>
<dbReference type="EC" id="2.8.2.20" evidence="5 21"/>
<comment type="cofactor">
    <cofactor evidence="16">
        <name>Fe cation</name>
        <dbReference type="ChEBI" id="CHEBI:24875"/>
    </cofactor>
    <text evidence="16">Binds 1 Fe cation per subunit.</text>
</comment>
<keyword evidence="11" id="KW-0333">Golgi apparatus</keyword>
<keyword evidence="8 20" id="KW-0223">Dioxygenase</keyword>
<evidence type="ECO:0000256" key="1">
    <source>
        <dbReference type="ARBA" id="ARBA00003886"/>
    </source>
</evidence>
<keyword evidence="10 21" id="KW-1133">Transmembrane helix</keyword>
<dbReference type="PROSITE" id="PS00081">
    <property type="entry name" value="LIPOXYGENASE_2"/>
    <property type="match status" value="1"/>
</dbReference>
<dbReference type="InterPro" id="IPR020834">
    <property type="entry name" value="LipOase_CS"/>
</dbReference>
<name>A0A3N0YP70_ANAGA</name>
<evidence type="ECO:0000256" key="18">
    <source>
        <dbReference type="PIRSR" id="PIRSR601885-3"/>
    </source>
</evidence>
<keyword evidence="14" id="KW-0325">Glycoprotein</keyword>
<evidence type="ECO:0000256" key="13">
    <source>
        <dbReference type="ARBA" id="ARBA00023157"/>
    </source>
</evidence>
<dbReference type="SUPFAM" id="SSF52540">
    <property type="entry name" value="P-loop containing nucleoside triphosphate hydrolases"/>
    <property type="match status" value="1"/>
</dbReference>
<dbReference type="Gene3D" id="2.60.60.20">
    <property type="entry name" value="PLAT/LH2 domain"/>
    <property type="match status" value="1"/>
</dbReference>
<dbReference type="PROSITE" id="PS00711">
    <property type="entry name" value="LIPOXYGENASE_1"/>
    <property type="match status" value="1"/>
</dbReference>
<feature type="binding site" evidence="16">
    <location>
        <position position="665"/>
    </location>
    <ligand>
        <name>Fe cation</name>
        <dbReference type="ChEBI" id="CHEBI:24875"/>
        <note>catalytic</note>
    </ligand>
</feature>
<keyword evidence="12 21" id="KW-0472">Membrane</keyword>
<dbReference type="GO" id="GO:0008476">
    <property type="term" value="F:protein-tyrosine sulfotransferase activity"/>
    <property type="evidence" value="ECO:0007669"/>
    <property type="project" value="UniProtKB-EC"/>
</dbReference>
<dbReference type="Gene3D" id="1.20.245.10">
    <property type="entry name" value="Lipoxygenase-1, Domain 5"/>
    <property type="match status" value="1"/>
</dbReference>
<sequence>MRKQTCNVLLICVVISSITVFYLGLSTIDCPNARSRSAHHGWAVNLHAGRNLSDPLQLPEEYNEETPLIFIGGVPRSGTTLMRAMLDAHPHVRCGEETRVIPRLLAMQASWSHSARERLRLDEAGVTGEVLDSAVRAFLLEIIVGHGEPAPRLCNKDPFALKSLSYLSKLFPKAKFILMLRDGRATVHSMISRKVTITGFDLTSYRDCLVKWNRAVEVMYDQCLAAADGNCLPVHYEQLVLHPERVMRMLLQFLDLPWDTAVLHHEQLIGKAGGVSLSKVELSTDQVVKPVNTEALSKWVGKIPADVVNDMANLAPMLSRLGTYGSVWISLVGTLCESPPVRVEQRLLPDSACTVVIKPKEEVGVVVLLRLRLEAQPGFPDLDWHCRDVQVRRSAEDPEMEVFPCHKWIRTADGYVELRNEKVCLKKEETLAILNDHRERDLQHKQQFIRWGTFVEGGPHCVDMSSVTSLGLNLTYIRKRPVNSVHYMKGLIERKTSWGSLQELETFFLFNGKENTIAGYVQAHWHEDAFFGYQCLNGCNPLYIKKIHNLPPNLSVTSEMVRPFLPEDSSLEQEMERGHVYLLDYEVLDQLPANIVNGKQTFLSAPLCLLHYNRHGELKPIAIQLQQAPGPQNPVFLPSDAAPDWLLAKMWVRNSDFLVHQLLSHFLRTHLLGEVCCTATLRQLPEIHPLHQLLMPHIHSTLQINIQARATLLATKGVFDKSIACGLEAIPQLIVRGTQRLRYSSMCVPDDIRERGLDALPICYYAQDALRVWDALHRFVAGWISLYYCNDEDVQHDCELQNWIREIFTEGFLGLTHIGVPQSFQTASEMCKFVTMMIFSCSALHAAVNFSQLDYNLWIPNTPASMSRPPSQTKNSVSEEEIFSFLPEVNSSCHVLSVLSLLSQPAIDFVPLCHYSEWYFCSGATVKLVEEVQRELKMIAEDIANRNSQLVLPYPYLSPDYIENSVTI</sequence>
<evidence type="ECO:0000256" key="3">
    <source>
        <dbReference type="ARBA" id="ARBA00009419"/>
    </source>
</evidence>
<dbReference type="Pfam" id="PF01477">
    <property type="entry name" value="PLAT"/>
    <property type="match status" value="1"/>
</dbReference>
<evidence type="ECO:0000256" key="16">
    <source>
        <dbReference type="PIRSR" id="PIRSR601885-1"/>
    </source>
</evidence>
<dbReference type="SUPFAM" id="SSF49723">
    <property type="entry name" value="Lipase/lipooxygenase domain (PLAT/LH2 domain)"/>
    <property type="match status" value="1"/>
</dbReference>
<evidence type="ECO:0000256" key="8">
    <source>
        <dbReference type="ARBA" id="ARBA00022964"/>
    </source>
</evidence>
<comment type="similarity">
    <text evidence="4 21">Belongs to the protein sulfotransferase family.</text>
</comment>
<keyword evidence="13" id="KW-1015">Disulfide bond</keyword>
<evidence type="ECO:0000256" key="20">
    <source>
        <dbReference type="RuleBase" id="RU003974"/>
    </source>
</evidence>
<evidence type="ECO:0000259" key="22">
    <source>
        <dbReference type="PROSITE" id="PS50095"/>
    </source>
</evidence>
<evidence type="ECO:0000313" key="25">
    <source>
        <dbReference type="Proteomes" id="UP000281406"/>
    </source>
</evidence>
<dbReference type="EMBL" id="RJVU01033627">
    <property type="protein sequence ID" value="ROL48009.1"/>
    <property type="molecule type" value="Genomic_DNA"/>
</dbReference>
<dbReference type="PRINTS" id="PR00467">
    <property type="entry name" value="MAMLPOXGNASE"/>
</dbReference>
<evidence type="ECO:0000256" key="7">
    <source>
        <dbReference type="ARBA" id="ARBA00022692"/>
    </source>
</evidence>
<comment type="caution">
    <text evidence="24">The sequence shown here is derived from an EMBL/GenBank/DDBJ whole genome shotgun (WGS) entry which is preliminary data.</text>
</comment>
<dbReference type="GO" id="GO:0016702">
    <property type="term" value="F:oxidoreductase activity, acting on single donors with incorporation of molecular oxygen, incorporation of two atoms of oxygen"/>
    <property type="evidence" value="ECO:0007669"/>
    <property type="project" value="InterPro"/>
</dbReference>
<keyword evidence="6 21" id="KW-0808">Transferase</keyword>
<organism evidence="24 25">
    <name type="scientific">Anabarilius grahami</name>
    <name type="common">Kanglang fish</name>
    <name type="synonym">Barilius grahami</name>
    <dbReference type="NCBI Taxonomy" id="495550"/>
    <lineage>
        <taxon>Eukaryota</taxon>
        <taxon>Metazoa</taxon>
        <taxon>Chordata</taxon>
        <taxon>Craniata</taxon>
        <taxon>Vertebrata</taxon>
        <taxon>Euteleostomi</taxon>
        <taxon>Actinopterygii</taxon>
        <taxon>Neopterygii</taxon>
        <taxon>Teleostei</taxon>
        <taxon>Ostariophysi</taxon>
        <taxon>Cypriniformes</taxon>
        <taxon>Xenocyprididae</taxon>
        <taxon>Xenocypridinae</taxon>
        <taxon>Xenocypridinae incertae sedis</taxon>
        <taxon>Anabarilius</taxon>
    </lineage>
</organism>
<dbReference type="PANTHER" id="PTHR12788:SF4">
    <property type="entry name" value="PROTEIN-TYROSINE SULFOTRANSFERASE 1"/>
    <property type="match status" value="1"/>
</dbReference>
<dbReference type="PRINTS" id="PR00087">
    <property type="entry name" value="LIPOXYGENASE"/>
</dbReference>
<dbReference type="SUPFAM" id="SSF48484">
    <property type="entry name" value="Lipoxigenase"/>
    <property type="match status" value="1"/>
</dbReference>
<feature type="binding site" evidence="16">
    <location>
        <position position="845"/>
    </location>
    <ligand>
        <name>Fe cation</name>
        <dbReference type="ChEBI" id="CHEBI:24875"/>
        <note>catalytic</note>
    </ligand>
</feature>
<evidence type="ECO:0000256" key="9">
    <source>
        <dbReference type="ARBA" id="ARBA00022968"/>
    </source>
</evidence>
<evidence type="ECO:0000256" key="19">
    <source>
        <dbReference type="PROSITE-ProRule" id="PRU00152"/>
    </source>
</evidence>
<feature type="binding site" evidence="17">
    <location>
        <position position="322"/>
    </location>
    <ligand>
        <name>Ca(2+)</name>
        <dbReference type="ChEBI" id="CHEBI:29108"/>
        <label>1</label>
    </ligand>
</feature>
<keyword evidence="7 21" id="KW-0812">Transmembrane</keyword>
<dbReference type="InterPro" id="IPR001024">
    <property type="entry name" value="PLAT/LH2_dom"/>
</dbReference>
<dbReference type="AlphaFoldDB" id="A0A3N0YP70"/>
<evidence type="ECO:0000259" key="23">
    <source>
        <dbReference type="PROSITE" id="PS51393"/>
    </source>
</evidence>
<dbReference type="InterPro" id="IPR013819">
    <property type="entry name" value="LipOase_C"/>
</dbReference>
<accession>A0A3N0YP70</accession>
<evidence type="ECO:0000256" key="17">
    <source>
        <dbReference type="PIRSR" id="PIRSR601885-2"/>
    </source>
</evidence>
<dbReference type="Gene3D" id="3.10.450.60">
    <property type="match status" value="1"/>
</dbReference>
<dbReference type="GO" id="GO:0005506">
    <property type="term" value="F:iron ion binding"/>
    <property type="evidence" value="ECO:0007669"/>
    <property type="project" value="InterPro"/>
</dbReference>
<dbReference type="InterPro" id="IPR036226">
    <property type="entry name" value="LipOase_C_sf"/>
</dbReference>
<comment type="caution">
    <text evidence="19">Lacks conserved residue(s) required for the propagation of feature annotation.</text>
</comment>
<keyword evidence="25" id="KW-1185">Reference proteome</keyword>
<dbReference type="Pfam" id="PF13469">
    <property type="entry name" value="Sulfotransfer_3"/>
    <property type="match status" value="1"/>
</dbReference>
<feature type="binding site" evidence="16">
    <location>
        <position position="968"/>
    </location>
    <ligand>
        <name>Fe cation</name>
        <dbReference type="ChEBI" id="CHEBI:24875"/>
        <note>catalytic</note>
    </ligand>
</feature>
<evidence type="ECO:0000256" key="11">
    <source>
        <dbReference type="ARBA" id="ARBA00023034"/>
    </source>
</evidence>
<evidence type="ECO:0000256" key="5">
    <source>
        <dbReference type="ARBA" id="ARBA00013262"/>
    </source>
</evidence>
<evidence type="ECO:0000256" key="4">
    <source>
        <dbReference type="ARBA" id="ARBA00009988"/>
    </source>
</evidence>
<dbReference type="Pfam" id="PF00305">
    <property type="entry name" value="Lipoxygenase"/>
    <property type="match status" value="1"/>
</dbReference>
<evidence type="ECO:0000256" key="14">
    <source>
        <dbReference type="ARBA" id="ARBA00023180"/>
    </source>
</evidence>
<dbReference type="Proteomes" id="UP000281406">
    <property type="component" value="Unassembled WGS sequence"/>
</dbReference>
<dbReference type="PANTHER" id="PTHR12788">
    <property type="entry name" value="PROTEIN-TYROSINE SULFOTRANSFERASE 2"/>
    <property type="match status" value="1"/>
</dbReference>
<evidence type="ECO:0000256" key="21">
    <source>
        <dbReference type="RuleBase" id="RU365018"/>
    </source>
</evidence>
<keyword evidence="16 20" id="KW-0479">Metal-binding</keyword>
<keyword evidence="16 20" id="KW-0408">Iron</keyword>